<dbReference type="Gene3D" id="1.10.101.10">
    <property type="entry name" value="PGBD-like superfamily/PGBD"/>
    <property type="match status" value="2"/>
</dbReference>
<dbReference type="AlphaFoldDB" id="A0A646KIS3"/>
<proteinExistence type="predicted"/>
<sequence length="289" mass="31255">WNLPGNAGTGVLPRYATRIAREELLPGDILLFHDPASPTRGSHVTIFGGWADAAHTAYVAYEQAKPYTRKRITPMAYWNNSDRYVAYRYQGLTGPAGMGAAAAAAASGFWFGPGAYGAEITRLGELLVARGGKRFYASGPGPRWSEADRRATEAFQRAQGWRGRAADGYPGPETWRLLRTGAGRDIPPPAPAAELASVPAYPGPGHFRPGRSSAYVTLLGAQLVKRGHGRFYASGPGPRWSEADRRATEAFQRAQGWRGRAADGYPGPETWRRLFARTGEGLASPPSRL</sequence>
<evidence type="ECO:0008006" key="3">
    <source>
        <dbReference type="Google" id="ProtNLM"/>
    </source>
</evidence>
<dbReference type="NCBIfam" id="NF038080">
    <property type="entry name" value="PG_bind_siph"/>
    <property type="match status" value="2"/>
</dbReference>
<evidence type="ECO:0000313" key="2">
    <source>
        <dbReference type="Proteomes" id="UP000419138"/>
    </source>
</evidence>
<gene>
    <name evidence="1" type="ORF">FF041_18710</name>
</gene>
<dbReference type="Proteomes" id="UP000419138">
    <property type="component" value="Unassembled WGS sequence"/>
</dbReference>
<accession>A0A646KIS3</accession>
<name>A0A646KIS3_STRJU</name>
<dbReference type="SUPFAM" id="SSF47090">
    <property type="entry name" value="PGBD-like"/>
    <property type="match status" value="2"/>
</dbReference>
<dbReference type="InterPro" id="IPR047763">
    <property type="entry name" value="PG_bind_dom_phiBT1-type"/>
</dbReference>
<feature type="non-terminal residue" evidence="1">
    <location>
        <position position="1"/>
    </location>
</feature>
<dbReference type="InterPro" id="IPR036365">
    <property type="entry name" value="PGBD-like_sf"/>
</dbReference>
<keyword evidence="2" id="KW-1185">Reference proteome</keyword>
<evidence type="ECO:0000313" key="1">
    <source>
        <dbReference type="EMBL" id="MQT02164.1"/>
    </source>
</evidence>
<reference evidence="1 2" key="1">
    <citation type="submission" date="2019-05" db="EMBL/GenBank/DDBJ databases">
        <title>Comparative genomics and metabolomics analyses of clavulanic acid producing Streptomyces species provides insight into specialized metabolism and evolution of beta-lactam biosynthetic gene clusters.</title>
        <authorList>
            <person name="Moore M.A."/>
            <person name="Cruz-Morales P."/>
            <person name="Barona Gomez F."/>
            <person name="Kapil T."/>
        </authorList>
    </citation>
    <scope>NUCLEOTIDE SEQUENCE [LARGE SCALE GENOMIC DNA]</scope>
    <source>
        <strain evidence="1 2">NRRL 5741</strain>
    </source>
</reference>
<dbReference type="RefSeq" id="WP_194292084.1">
    <property type="nucleotide sequence ID" value="NZ_VCLA01000146.1"/>
</dbReference>
<dbReference type="InterPro" id="IPR036366">
    <property type="entry name" value="PGBDSf"/>
</dbReference>
<organism evidence="1 2">
    <name type="scientific">Streptomyces jumonjinensis</name>
    <dbReference type="NCBI Taxonomy" id="1945"/>
    <lineage>
        <taxon>Bacteria</taxon>
        <taxon>Bacillati</taxon>
        <taxon>Actinomycetota</taxon>
        <taxon>Actinomycetes</taxon>
        <taxon>Kitasatosporales</taxon>
        <taxon>Streptomycetaceae</taxon>
        <taxon>Streptomyces</taxon>
    </lineage>
</organism>
<dbReference type="EMBL" id="VCLA01000146">
    <property type="protein sequence ID" value="MQT02164.1"/>
    <property type="molecule type" value="Genomic_DNA"/>
</dbReference>
<protein>
    <recommendedName>
        <fullName evidence="3">Peptidoglycan-binding protein</fullName>
    </recommendedName>
</protein>
<comment type="caution">
    <text evidence="1">The sequence shown here is derived from an EMBL/GenBank/DDBJ whole genome shotgun (WGS) entry which is preliminary data.</text>
</comment>